<dbReference type="PROSITE" id="PS51837">
    <property type="entry name" value="LITAF"/>
    <property type="match status" value="1"/>
</dbReference>
<evidence type="ECO:0000313" key="9">
    <source>
        <dbReference type="EMBL" id="OLN87599.1"/>
    </source>
</evidence>
<evidence type="ECO:0000259" key="8">
    <source>
        <dbReference type="PROSITE" id="PS51837"/>
    </source>
</evidence>
<keyword evidence="3" id="KW-0479">Metal-binding</keyword>
<comment type="caution">
    <text evidence="9">The sequence shown here is derived from an EMBL/GenBank/DDBJ whole genome shotgun (WGS) entry which is preliminary data.</text>
</comment>
<evidence type="ECO:0000256" key="5">
    <source>
        <dbReference type="ARBA" id="ARBA00023136"/>
    </source>
</evidence>
<dbReference type="Pfam" id="PF10601">
    <property type="entry name" value="zf-LITAF-like"/>
    <property type="match status" value="1"/>
</dbReference>
<sequence length="200" mass="21338">MEKGTPQNPIEVGAAPVQGPVHAPGAGDQSPSSLVRDRDYISTAGPPPDYSNDTQVPIHGEQHQYEHQSQMPKYGGPTPDPQTGGGGGYFPPPQHQQSYPLHPGGPQNFQPYGTPLPALGPHPAPVECPECHARGVTAVEYSSGGFTHGLAALVCFVTCLGCIPYFFTSLKDARHKCSKCGIPLATYHRSGRTEIHWHQG</sequence>
<dbReference type="SMART" id="SM00714">
    <property type="entry name" value="LITAF"/>
    <property type="match status" value="1"/>
</dbReference>
<evidence type="ECO:0000256" key="7">
    <source>
        <dbReference type="SAM" id="Phobius"/>
    </source>
</evidence>
<feature type="domain" description="LITAF" evidence="8">
    <location>
        <begin position="108"/>
        <end position="189"/>
    </location>
</feature>
<evidence type="ECO:0000256" key="4">
    <source>
        <dbReference type="ARBA" id="ARBA00022833"/>
    </source>
</evidence>
<accession>A0A1Q8RTE1</accession>
<dbReference type="InterPro" id="IPR037519">
    <property type="entry name" value="LITAF_fam"/>
</dbReference>
<dbReference type="EMBL" id="MPGH01000090">
    <property type="protein sequence ID" value="OLN87599.1"/>
    <property type="molecule type" value="Genomic_DNA"/>
</dbReference>
<dbReference type="STRING" id="708187.A0A1Q8RTE1"/>
<reference evidence="9 10" key="1">
    <citation type="submission" date="2016-11" db="EMBL/GenBank/DDBJ databases">
        <title>Draft Genome Assembly of Colletotrichum chlorophyti a pathogen of herbaceous plants.</title>
        <authorList>
            <person name="Gan P."/>
            <person name="Narusaka M."/>
            <person name="Tsushima A."/>
            <person name="Narusaka Y."/>
            <person name="Takano Y."/>
            <person name="Shirasu K."/>
        </authorList>
    </citation>
    <scope>NUCLEOTIDE SEQUENCE [LARGE SCALE GENOMIC DNA]</scope>
    <source>
        <strain evidence="9 10">NTL11</strain>
    </source>
</reference>
<evidence type="ECO:0000256" key="2">
    <source>
        <dbReference type="ARBA" id="ARBA00005975"/>
    </source>
</evidence>
<feature type="transmembrane region" description="Helical" evidence="7">
    <location>
        <begin position="146"/>
        <end position="167"/>
    </location>
</feature>
<keyword evidence="5 7" id="KW-0472">Membrane</keyword>
<keyword evidence="4" id="KW-0862">Zinc</keyword>
<name>A0A1Q8RTE1_9PEZI</name>
<gene>
    <name evidence="9" type="ORF">CCHL11_10115</name>
</gene>
<dbReference type="AlphaFoldDB" id="A0A1Q8RTE1"/>
<proteinExistence type="inferred from homology"/>
<dbReference type="InterPro" id="IPR006629">
    <property type="entry name" value="LITAF"/>
</dbReference>
<dbReference type="GO" id="GO:0008270">
    <property type="term" value="F:zinc ion binding"/>
    <property type="evidence" value="ECO:0007669"/>
    <property type="project" value="TreeGrafter"/>
</dbReference>
<comment type="similarity">
    <text evidence="2">Belongs to the CDIP1/LITAF family.</text>
</comment>
<dbReference type="Proteomes" id="UP000186583">
    <property type="component" value="Unassembled WGS sequence"/>
</dbReference>
<keyword evidence="10" id="KW-1185">Reference proteome</keyword>
<evidence type="ECO:0000256" key="6">
    <source>
        <dbReference type="SAM" id="MobiDB-lite"/>
    </source>
</evidence>
<evidence type="ECO:0000256" key="1">
    <source>
        <dbReference type="ARBA" id="ARBA00004170"/>
    </source>
</evidence>
<keyword evidence="7" id="KW-0812">Transmembrane</keyword>
<protein>
    <submittedName>
        <fullName evidence="9">Cell death-inducing p53-target protein 1-like protein</fullName>
    </submittedName>
</protein>
<dbReference type="GO" id="GO:0016020">
    <property type="term" value="C:membrane"/>
    <property type="evidence" value="ECO:0007669"/>
    <property type="project" value="UniProtKB-SubCell"/>
</dbReference>
<comment type="subcellular location">
    <subcellularLocation>
        <location evidence="1">Membrane</location>
        <topology evidence="1">Peripheral membrane protein</topology>
    </subcellularLocation>
</comment>
<dbReference type="PANTHER" id="PTHR23292">
    <property type="entry name" value="LIPOPOLYSACCHARIDE-INDUCED TUMOR NECROSIS FACTOR-ALPHA FACTOR"/>
    <property type="match status" value="1"/>
</dbReference>
<organism evidence="9 10">
    <name type="scientific">Colletotrichum chlorophyti</name>
    <dbReference type="NCBI Taxonomy" id="708187"/>
    <lineage>
        <taxon>Eukaryota</taxon>
        <taxon>Fungi</taxon>
        <taxon>Dikarya</taxon>
        <taxon>Ascomycota</taxon>
        <taxon>Pezizomycotina</taxon>
        <taxon>Sordariomycetes</taxon>
        <taxon>Hypocreomycetidae</taxon>
        <taxon>Glomerellales</taxon>
        <taxon>Glomerellaceae</taxon>
        <taxon>Colletotrichum</taxon>
    </lineage>
</organism>
<evidence type="ECO:0000256" key="3">
    <source>
        <dbReference type="ARBA" id="ARBA00022723"/>
    </source>
</evidence>
<feature type="region of interest" description="Disordered" evidence="6">
    <location>
        <begin position="1"/>
        <end position="110"/>
    </location>
</feature>
<evidence type="ECO:0000313" key="10">
    <source>
        <dbReference type="Proteomes" id="UP000186583"/>
    </source>
</evidence>
<dbReference type="OrthoDB" id="5599753at2759"/>
<dbReference type="PANTHER" id="PTHR23292:SF6">
    <property type="entry name" value="FI16602P1-RELATED"/>
    <property type="match status" value="1"/>
</dbReference>
<keyword evidence="7" id="KW-1133">Transmembrane helix</keyword>